<dbReference type="OrthoDB" id="9792695at2"/>
<gene>
    <name evidence="4" type="ORF">SAMN02746041_02374</name>
</gene>
<evidence type="ECO:0000259" key="3">
    <source>
        <dbReference type="PROSITE" id="PS01031"/>
    </source>
</evidence>
<dbReference type="EMBL" id="FWXF01000013">
    <property type="protein sequence ID" value="SMC25591.1"/>
    <property type="molecule type" value="Genomic_DNA"/>
</dbReference>
<dbReference type="InterPro" id="IPR002068">
    <property type="entry name" value="A-crystallin/Hsp20_dom"/>
</dbReference>
<dbReference type="SUPFAM" id="SSF49764">
    <property type="entry name" value="HSP20-like chaperones"/>
    <property type="match status" value="1"/>
</dbReference>
<dbReference type="PROSITE" id="PS01031">
    <property type="entry name" value="SHSP"/>
    <property type="match status" value="1"/>
</dbReference>
<protein>
    <submittedName>
        <fullName evidence="4">HSP20 family protein</fullName>
    </submittedName>
</protein>
<dbReference type="STRING" id="1121390.SAMN02746041_02374"/>
<dbReference type="AlphaFoldDB" id="A0A1W1XPY8"/>
<proteinExistence type="inferred from homology"/>
<sequence length="132" mass="14693">MAEKDIELREKQEVQTQAESTRNIPVFIPAVDIYESEEALTLVADMPGVAPENVDIDLRDDQLTIRGTVSLEGEGETVLLREYGVGDYYRQFNLGRIIDQSKIEAAMKDGVLTLTLPKVDKAKPKKITVKTG</sequence>
<keyword evidence="5" id="KW-1185">Reference proteome</keyword>
<evidence type="ECO:0000256" key="2">
    <source>
        <dbReference type="RuleBase" id="RU003616"/>
    </source>
</evidence>
<accession>A0A1W1XPY8</accession>
<dbReference type="InterPro" id="IPR031107">
    <property type="entry name" value="Small_HSP"/>
</dbReference>
<evidence type="ECO:0000313" key="5">
    <source>
        <dbReference type="Proteomes" id="UP000192783"/>
    </source>
</evidence>
<reference evidence="4 5" key="1">
    <citation type="submission" date="2017-04" db="EMBL/GenBank/DDBJ databases">
        <authorList>
            <person name="Afonso C.L."/>
            <person name="Miller P.J."/>
            <person name="Scott M.A."/>
            <person name="Spackman E."/>
            <person name="Goraichik I."/>
            <person name="Dimitrov K.M."/>
            <person name="Suarez D.L."/>
            <person name="Swayne D.E."/>
        </authorList>
    </citation>
    <scope>NUCLEOTIDE SEQUENCE [LARGE SCALE GENOMIC DNA]</scope>
    <source>
        <strain evidence="4 5">DSM 13146</strain>
    </source>
</reference>
<dbReference type="Gene3D" id="2.60.40.790">
    <property type="match status" value="1"/>
</dbReference>
<name>A0A1W1XPY8_9BACT</name>
<feature type="domain" description="SHSP" evidence="3">
    <location>
        <begin position="21"/>
        <end position="132"/>
    </location>
</feature>
<dbReference type="InterPro" id="IPR008978">
    <property type="entry name" value="HSP20-like_chaperone"/>
</dbReference>
<dbReference type="CDD" id="cd06464">
    <property type="entry name" value="ACD_sHsps-like"/>
    <property type="match status" value="1"/>
</dbReference>
<dbReference type="PANTHER" id="PTHR11527">
    <property type="entry name" value="HEAT-SHOCK PROTEIN 20 FAMILY MEMBER"/>
    <property type="match status" value="1"/>
</dbReference>
<evidence type="ECO:0000313" key="4">
    <source>
        <dbReference type="EMBL" id="SMC25591.1"/>
    </source>
</evidence>
<dbReference type="Proteomes" id="UP000192783">
    <property type="component" value="Unassembled WGS sequence"/>
</dbReference>
<evidence type="ECO:0000256" key="1">
    <source>
        <dbReference type="PROSITE-ProRule" id="PRU00285"/>
    </source>
</evidence>
<dbReference type="RefSeq" id="WP_084058107.1">
    <property type="nucleotide sequence ID" value="NZ_FWXF01000013.1"/>
</dbReference>
<comment type="similarity">
    <text evidence="1 2">Belongs to the small heat shock protein (HSP20) family.</text>
</comment>
<dbReference type="Pfam" id="PF00011">
    <property type="entry name" value="HSP20"/>
    <property type="match status" value="1"/>
</dbReference>
<organism evidence="4 5">
    <name type="scientific">Desulfacinum hydrothermale DSM 13146</name>
    <dbReference type="NCBI Taxonomy" id="1121390"/>
    <lineage>
        <taxon>Bacteria</taxon>
        <taxon>Pseudomonadati</taxon>
        <taxon>Thermodesulfobacteriota</taxon>
        <taxon>Syntrophobacteria</taxon>
        <taxon>Syntrophobacterales</taxon>
        <taxon>Syntrophobacteraceae</taxon>
        <taxon>Desulfacinum</taxon>
    </lineage>
</organism>